<evidence type="ECO:0000313" key="3">
    <source>
        <dbReference type="Proteomes" id="UP000007129"/>
    </source>
</evidence>
<name>K2SBW1_MACPH</name>
<dbReference type="Proteomes" id="UP000007129">
    <property type="component" value="Unassembled WGS sequence"/>
</dbReference>
<proteinExistence type="predicted"/>
<feature type="chain" id="PRO_5003864760" evidence="1">
    <location>
        <begin position="20"/>
        <end position="182"/>
    </location>
</feature>
<comment type="caution">
    <text evidence="2">The sequence shown here is derived from an EMBL/GenBank/DDBJ whole genome shotgun (WGS) entry which is preliminary data.</text>
</comment>
<protein>
    <submittedName>
        <fullName evidence="2">Uncharacterized protein</fullName>
    </submittedName>
</protein>
<keyword evidence="1" id="KW-0732">Signal</keyword>
<dbReference type="VEuPathDB" id="FungiDB:MPH_02811"/>
<dbReference type="EMBL" id="AHHD01000102">
    <property type="protein sequence ID" value="EKG19884.1"/>
    <property type="molecule type" value="Genomic_DNA"/>
</dbReference>
<dbReference type="HOGENOM" id="CLU_1602447_0_0_1"/>
<sequence>MHGLLSTALLCMSAALTSATTVADDGRTFSIWADFSRCDRADNLTLEIRPYSPSSAELVPANLQTTGEHLAFLTGPWKGSITLLEPDRMGPYRQQYLDLQLWAPDAPSRDGYFGNATFVPGAQVRPWRLVQWGGEEAKLDPQGGRQATGVLDGVAGTVLTKKSGALLWLEWCTDVDAPAQGA</sequence>
<organism evidence="2 3">
    <name type="scientific">Macrophomina phaseolina (strain MS6)</name>
    <name type="common">Charcoal rot fungus</name>
    <dbReference type="NCBI Taxonomy" id="1126212"/>
    <lineage>
        <taxon>Eukaryota</taxon>
        <taxon>Fungi</taxon>
        <taxon>Dikarya</taxon>
        <taxon>Ascomycota</taxon>
        <taxon>Pezizomycotina</taxon>
        <taxon>Dothideomycetes</taxon>
        <taxon>Dothideomycetes incertae sedis</taxon>
        <taxon>Botryosphaeriales</taxon>
        <taxon>Botryosphaeriaceae</taxon>
        <taxon>Macrophomina</taxon>
    </lineage>
</organism>
<dbReference type="AlphaFoldDB" id="K2SBW1"/>
<reference evidence="2 3" key="1">
    <citation type="journal article" date="2012" name="BMC Genomics">
        <title>Tools to kill: Genome of one of the most destructive plant pathogenic fungi Macrophomina phaseolina.</title>
        <authorList>
            <person name="Islam M.S."/>
            <person name="Haque M.S."/>
            <person name="Islam M.M."/>
            <person name="Emdad E.M."/>
            <person name="Halim A."/>
            <person name="Hossen Q.M.M."/>
            <person name="Hossain M.Z."/>
            <person name="Ahmed B."/>
            <person name="Rahim S."/>
            <person name="Rahman M.S."/>
            <person name="Alam M.M."/>
            <person name="Hou S."/>
            <person name="Wan X."/>
            <person name="Saito J.A."/>
            <person name="Alam M."/>
        </authorList>
    </citation>
    <scope>NUCLEOTIDE SEQUENCE [LARGE SCALE GENOMIC DNA]</scope>
    <source>
        <strain evidence="2 3">MS6</strain>
    </source>
</reference>
<accession>K2SBW1</accession>
<evidence type="ECO:0000256" key="1">
    <source>
        <dbReference type="SAM" id="SignalP"/>
    </source>
</evidence>
<dbReference type="InParanoid" id="K2SBW1"/>
<gene>
    <name evidence="2" type="ORF">MPH_02811</name>
</gene>
<evidence type="ECO:0000313" key="2">
    <source>
        <dbReference type="EMBL" id="EKG19884.1"/>
    </source>
</evidence>
<dbReference type="OrthoDB" id="3925668at2759"/>
<feature type="signal peptide" evidence="1">
    <location>
        <begin position="1"/>
        <end position="19"/>
    </location>
</feature>